<reference evidence="15" key="1">
    <citation type="journal article" date="2005" name="PLoS Biol.">
        <title>The genomes of Oryza sativa: a history of duplications.</title>
        <authorList>
            <person name="Yu J."/>
            <person name="Wang J."/>
            <person name="Lin W."/>
            <person name="Li S."/>
            <person name="Li H."/>
            <person name="Zhou J."/>
            <person name="Ni P."/>
            <person name="Dong W."/>
            <person name="Hu S."/>
            <person name="Zeng C."/>
            <person name="Zhang J."/>
            <person name="Zhang Y."/>
            <person name="Li R."/>
            <person name="Xu Z."/>
            <person name="Li S."/>
            <person name="Li X."/>
            <person name="Zheng H."/>
            <person name="Cong L."/>
            <person name="Lin L."/>
            <person name="Yin J."/>
            <person name="Geng J."/>
            <person name="Li G."/>
            <person name="Shi J."/>
            <person name="Liu J."/>
            <person name="Lv H."/>
            <person name="Li J."/>
            <person name="Wang J."/>
            <person name="Deng Y."/>
            <person name="Ran L."/>
            <person name="Shi X."/>
            <person name="Wang X."/>
            <person name="Wu Q."/>
            <person name="Li C."/>
            <person name="Ren X."/>
            <person name="Wang J."/>
            <person name="Wang X."/>
            <person name="Li D."/>
            <person name="Liu D."/>
            <person name="Zhang X."/>
            <person name="Ji Z."/>
            <person name="Zhao W."/>
            <person name="Sun Y."/>
            <person name="Zhang Z."/>
            <person name="Bao J."/>
            <person name="Han Y."/>
            <person name="Dong L."/>
            <person name="Ji J."/>
            <person name="Chen P."/>
            <person name="Wu S."/>
            <person name="Liu J."/>
            <person name="Xiao Y."/>
            <person name="Bu D."/>
            <person name="Tan J."/>
            <person name="Yang L."/>
            <person name="Ye C."/>
            <person name="Zhang J."/>
            <person name="Xu J."/>
            <person name="Zhou Y."/>
            <person name="Yu Y."/>
            <person name="Zhang B."/>
            <person name="Zhuang S."/>
            <person name="Wei H."/>
            <person name="Liu B."/>
            <person name="Lei M."/>
            <person name="Yu H."/>
            <person name="Li Y."/>
            <person name="Xu H."/>
            <person name="Wei S."/>
            <person name="He X."/>
            <person name="Fang L."/>
            <person name="Zhang Z."/>
            <person name="Zhang Y."/>
            <person name="Huang X."/>
            <person name="Su Z."/>
            <person name="Tong W."/>
            <person name="Li J."/>
            <person name="Tong Z."/>
            <person name="Li S."/>
            <person name="Ye J."/>
            <person name="Wang L."/>
            <person name="Fang L."/>
            <person name="Lei T."/>
            <person name="Chen C."/>
            <person name="Chen H."/>
            <person name="Xu Z."/>
            <person name="Li H."/>
            <person name="Huang H."/>
            <person name="Zhang F."/>
            <person name="Xu H."/>
            <person name="Li N."/>
            <person name="Zhao C."/>
            <person name="Li S."/>
            <person name="Dong L."/>
            <person name="Huang Y."/>
            <person name="Li L."/>
            <person name="Xi Y."/>
            <person name="Qi Q."/>
            <person name="Li W."/>
            <person name="Zhang B."/>
            <person name="Hu W."/>
            <person name="Zhang Y."/>
            <person name="Tian X."/>
            <person name="Jiao Y."/>
            <person name="Liang X."/>
            <person name="Jin J."/>
            <person name="Gao L."/>
            <person name="Zheng W."/>
            <person name="Hao B."/>
            <person name="Liu S."/>
            <person name="Wang W."/>
            <person name="Yuan L."/>
            <person name="Cao M."/>
            <person name="McDermott J."/>
            <person name="Samudrala R."/>
            <person name="Wang J."/>
            <person name="Wong G.K."/>
            <person name="Yang H."/>
        </authorList>
    </citation>
    <scope>NUCLEOTIDE SEQUENCE [LARGE SCALE GENOMIC DNA]</scope>
</reference>
<feature type="region of interest" description="Disordered" evidence="12">
    <location>
        <begin position="800"/>
        <end position="970"/>
    </location>
</feature>
<evidence type="ECO:0000256" key="4">
    <source>
        <dbReference type="ARBA" id="ARBA00022741"/>
    </source>
</evidence>
<dbReference type="InterPro" id="IPR001752">
    <property type="entry name" value="Kinesin_motor_dom"/>
</dbReference>
<dbReference type="PANTHER" id="PTHR47972:SF64">
    <property type="entry name" value="KINESIN-LIKE PROTEIN KIN-14C"/>
    <property type="match status" value="1"/>
</dbReference>
<evidence type="ECO:0000313" key="15">
    <source>
        <dbReference type="EMBL" id="EEE55367.1"/>
    </source>
</evidence>
<dbReference type="GO" id="GO:0008017">
    <property type="term" value="F:microtubule binding"/>
    <property type="evidence" value="ECO:0007669"/>
    <property type="project" value="InterPro"/>
</dbReference>
<feature type="compositionally biased region" description="Low complexity" evidence="12">
    <location>
        <begin position="950"/>
        <end position="962"/>
    </location>
</feature>
<dbReference type="InterPro" id="IPR027417">
    <property type="entry name" value="P-loop_NTPase"/>
</dbReference>
<protein>
    <recommendedName>
        <fullName evidence="16">Kinesin motor domain-containing protein</fullName>
    </recommendedName>
</protein>
<evidence type="ECO:0000256" key="11">
    <source>
        <dbReference type="SAM" id="Coils"/>
    </source>
</evidence>
<dbReference type="FunFam" id="3.40.850.10:FF:000178">
    <property type="entry name" value="Kinesin-related protein3"/>
    <property type="match status" value="1"/>
</dbReference>
<evidence type="ECO:0000256" key="7">
    <source>
        <dbReference type="ARBA" id="ARBA00023004"/>
    </source>
</evidence>
<dbReference type="Proteomes" id="UP000007752">
    <property type="component" value="Chromosome 1"/>
</dbReference>
<dbReference type="InterPro" id="IPR031852">
    <property type="entry name" value="Vik1/Cik1_MT-bd"/>
</dbReference>
<dbReference type="SUPFAM" id="SSF51197">
    <property type="entry name" value="Clavaminate synthase-like"/>
    <property type="match status" value="1"/>
</dbReference>
<keyword evidence="7" id="KW-0408">Iron</keyword>
<organism evidence="15">
    <name type="scientific">Oryza sativa subsp. japonica</name>
    <name type="common">Rice</name>
    <dbReference type="NCBI Taxonomy" id="39947"/>
    <lineage>
        <taxon>Eukaryota</taxon>
        <taxon>Viridiplantae</taxon>
        <taxon>Streptophyta</taxon>
        <taxon>Embryophyta</taxon>
        <taxon>Tracheophyta</taxon>
        <taxon>Spermatophyta</taxon>
        <taxon>Magnoliopsida</taxon>
        <taxon>Liliopsida</taxon>
        <taxon>Poales</taxon>
        <taxon>Poaceae</taxon>
        <taxon>BOP clade</taxon>
        <taxon>Oryzoideae</taxon>
        <taxon>Oryzeae</taxon>
        <taxon>Oryzinae</taxon>
        <taxon>Oryza</taxon>
        <taxon>Oryza sativa</taxon>
    </lineage>
</organism>
<dbReference type="Pfam" id="PF14226">
    <property type="entry name" value="DIOX_N"/>
    <property type="match status" value="1"/>
</dbReference>
<dbReference type="PROSITE" id="PS50021">
    <property type="entry name" value="CH"/>
    <property type="match status" value="1"/>
</dbReference>
<evidence type="ECO:0000256" key="1">
    <source>
        <dbReference type="ARBA" id="ARBA00010899"/>
    </source>
</evidence>
<dbReference type="Pfam" id="PF00225">
    <property type="entry name" value="Kinesin"/>
    <property type="match status" value="1"/>
</dbReference>
<reference evidence="15" key="2">
    <citation type="submission" date="2008-12" db="EMBL/GenBank/DDBJ databases">
        <title>Improved gene annotation of the rice (Oryza sativa) genomes.</title>
        <authorList>
            <person name="Wang J."/>
            <person name="Li R."/>
            <person name="Fan W."/>
            <person name="Huang Q."/>
            <person name="Zhang J."/>
            <person name="Zhou Y."/>
            <person name="Hu Y."/>
            <person name="Zi S."/>
            <person name="Li J."/>
            <person name="Ni P."/>
            <person name="Zheng H."/>
            <person name="Zhang Y."/>
            <person name="Zhao M."/>
            <person name="Hao Q."/>
            <person name="McDermott J."/>
            <person name="Samudrala R."/>
            <person name="Kristiansen K."/>
            <person name="Wong G.K.-S."/>
        </authorList>
    </citation>
    <scope>NUCLEOTIDE SEQUENCE</scope>
</reference>
<dbReference type="GO" id="GO:0003777">
    <property type="term" value="F:microtubule motor activity"/>
    <property type="evidence" value="ECO:0007669"/>
    <property type="project" value="InterPro"/>
</dbReference>
<dbReference type="InterPro" id="IPR036961">
    <property type="entry name" value="Kinesin_motor_dom_sf"/>
</dbReference>
<dbReference type="GO" id="GO:0046872">
    <property type="term" value="F:metal ion binding"/>
    <property type="evidence" value="ECO:0007669"/>
    <property type="project" value="UniProtKB-KW"/>
</dbReference>
<evidence type="ECO:0000256" key="8">
    <source>
        <dbReference type="ARBA" id="ARBA00023054"/>
    </source>
</evidence>
<dbReference type="FunFam" id="1.10.418.10:FF:000065">
    <property type="entry name" value="p-loop nucleoside triphosphate hydrolase superfamily protein with CH (Calponin Homology) domain"/>
    <property type="match status" value="1"/>
</dbReference>
<keyword evidence="5 10" id="KW-0067">ATP-binding</keyword>
<sequence>MGTVNGEYEDFDAANRRAEVIDWLGGLLPEFDLPLDSSDEELRDYLINGEALCYVADKLMPGVLEGTWGGYASDQRSNVKKFLSVVAEMGLPGFGVKDLEEWSVSMALKDNVATQLGGHISNSTAKTPIRRKLELRETDGPVLSVATPGKRYPKSQQRSPLLSGQKINEVVQFKHGTYTDLPAAKISEMLHSNSLDNAPTQSLLRVVNGILDESIERKRGEIPHRVVHLLRNVIQEIEHRIGIQADHIRNQNSIIKTREDKYRSKIKALETLVNGTNEENEMAINRLEVVKVEKSKIDEKRKLGEQDMIRLIREKENAENIIASLHQEMQVMNRMHEQFREQMETKARQMEEHLTLRAKEAEFCLMQSKKKVEEVEATSQLKSQLWSKKANIFQSFMNNQKLSIKDIKISSQSIKQEMYALQMTWRDEISNIGHDLKGLVDAAENYHKVLAENQKLFNEVQELKGNIRVYCRVRPFLPGQDGKLTAIDYIGENGEILIANPSKQGKEGYRMFKFNKVFGTHSSQAEVFSDIQPLIRSVLDGFNVCIFAYGQTGSGKTYTMSGPGTSREDWGVNYRALNDLFDISLSRKNAFSYEPNGLVVPDASLHPVKSTSDVLDLMEIGQSNRAVGSTALNERSSRSHSILTVHVRGLDVKNGSTSRGCLHLIDLAGSERVERSEATGDRLKEAQHINKSLSALGDVIFSLAQKNAHVPYRNSKLTQVLQSSLGGQAKTLMFVQINPDIESYSETISTLKFAERVSGVELGAARSNREGKDIKELLEQVASLKDTIARKDMEIEQLQLLKSKSPNSMTDRNGSNLLRQSTSSTGLSSLPVASQQNQQLSGSVEAEAEDNASDDGCSVGETEYSPAGASETSAERAHKAPSRITRFFLTKNGQPSTSRPKPREVVPKTQGSMRPGTAQATGGSLAKPSKRRGRESFRCPEFRAPPPSPVTGVLTSSSSGSLAYGECPDSNEDDEIGRFLRRSARVPVLRLPERAVPRKKKAAWAPPVIDVRLLALPEAGGPVAEALRSAAVAFGCFQVVGHGVDRSLVSAALRHVAAATARAATPEPEEVEVNGDDENGEEMWWSPGDGGQEMAGNWALQSGASHFRNTADALFIQLEQTATKIMDVLQRGGAVATQSIAGADTNGSLLCIRKHRRRQDDRSGGASGPIRHDDILRMLVRSSRCSRALALHLCPGASAFHIFSRRGWSRFRPMDGAVVVTVGDQLQACNGGLYKSVAGKPAYSNDDLRGNGGDTGVASAELFYCFPSAGTAAGKASEVLSADAGKIIPLNLQFMVAACLVLGYHFLLSSLHSTWLL</sequence>
<feature type="coiled-coil region" evidence="11">
    <location>
        <begin position="266"/>
        <end position="342"/>
    </location>
</feature>
<dbReference type="InterPro" id="IPR026992">
    <property type="entry name" value="DIOX_N"/>
</dbReference>
<dbReference type="PANTHER" id="PTHR47972">
    <property type="entry name" value="KINESIN-LIKE PROTEIN KLP-3"/>
    <property type="match status" value="1"/>
</dbReference>
<evidence type="ECO:0000256" key="9">
    <source>
        <dbReference type="ARBA" id="ARBA00023175"/>
    </source>
</evidence>
<dbReference type="GO" id="GO:0016491">
    <property type="term" value="F:oxidoreductase activity"/>
    <property type="evidence" value="ECO:0007669"/>
    <property type="project" value="UniProtKB-KW"/>
</dbReference>
<keyword evidence="3" id="KW-0479">Metal-binding</keyword>
<gene>
    <name evidence="15" type="ORF">OsJ_03421</name>
</gene>
<comment type="similarity">
    <text evidence="1">Belongs to the TRAFAC class myosin-kinesin ATPase superfamily. Kinesin family. KIN-14 subfamily.</text>
</comment>
<dbReference type="GO" id="GO:0005524">
    <property type="term" value="F:ATP binding"/>
    <property type="evidence" value="ECO:0007669"/>
    <property type="project" value="UniProtKB-UniRule"/>
</dbReference>
<dbReference type="SMART" id="SM00129">
    <property type="entry name" value="KISc"/>
    <property type="match status" value="1"/>
</dbReference>
<dbReference type="Gene3D" id="1.10.418.10">
    <property type="entry name" value="Calponin-like domain"/>
    <property type="match status" value="1"/>
</dbReference>
<evidence type="ECO:0000256" key="6">
    <source>
        <dbReference type="ARBA" id="ARBA00023002"/>
    </source>
</evidence>
<evidence type="ECO:0000256" key="2">
    <source>
        <dbReference type="ARBA" id="ARBA00022701"/>
    </source>
</evidence>
<dbReference type="GO" id="GO:0007018">
    <property type="term" value="P:microtubule-based movement"/>
    <property type="evidence" value="ECO:0007669"/>
    <property type="project" value="InterPro"/>
</dbReference>
<evidence type="ECO:0000256" key="12">
    <source>
        <dbReference type="SAM" id="MobiDB-lite"/>
    </source>
</evidence>
<accession>B9EZM3</accession>
<dbReference type="InterPro" id="IPR027640">
    <property type="entry name" value="Kinesin-like_fam"/>
</dbReference>
<keyword evidence="6" id="KW-0560">Oxidoreductase</keyword>
<keyword evidence="8 11" id="KW-0175">Coiled coil</keyword>
<dbReference type="Gene3D" id="3.40.850.10">
    <property type="entry name" value="Kinesin motor domain"/>
    <property type="match status" value="2"/>
</dbReference>
<keyword evidence="4 10" id="KW-0547">Nucleotide-binding</keyword>
<keyword evidence="2" id="KW-0493">Microtubule</keyword>
<proteinExistence type="inferred from homology"/>
<dbReference type="InterPro" id="IPR001715">
    <property type="entry name" value="CH_dom"/>
</dbReference>
<dbReference type="Gene3D" id="2.60.120.330">
    <property type="entry name" value="B-lactam Antibiotic, Isopenicillin N Synthase, Chain"/>
    <property type="match status" value="1"/>
</dbReference>
<feature type="binding site" evidence="10">
    <location>
        <begin position="550"/>
        <end position="557"/>
    </location>
    <ligand>
        <name>ATP</name>
        <dbReference type="ChEBI" id="CHEBI:30616"/>
    </ligand>
</feature>
<evidence type="ECO:0000256" key="5">
    <source>
        <dbReference type="ARBA" id="ARBA00022840"/>
    </source>
</evidence>
<feature type="compositionally biased region" description="Polar residues" evidence="12">
    <location>
        <begin position="800"/>
        <end position="842"/>
    </location>
</feature>
<dbReference type="PROSITE" id="PS50067">
    <property type="entry name" value="KINESIN_MOTOR_2"/>
    <property type="match status" value="1"/>
</dbReference>
<dbReference type="GO" id="GO:0005874">
    <property type="term" value="C:microtubule"/>
    <property type="evidence" value="ECO:0007669"/>
    <property type="project" value="UniProtKB-KW"/>
</dbReference>
<dbReference type="SUPFAM" id="SSF47576">
    <property type="entry name" value="Calponin-homology domain, CH-domain"/>
    <property type="match status" value="1"/>
</dbReference>
<evidence type="ECO:0000256" key="10">
    <source>
        <dbReference type="PROSITE-ProRule" id="PRU00283"/>
    </source>
</evidence>
<evidence type="ECO:0000256" key="3">
    <source>
        <dbReference type="ARBA" id="ARBA00022723"/>
    </source>
</evidence>
<keyword evidence="9 10" id="KW-0505">Motor protein</keyword>
<evidence type="ECO:0000259" key="14">
    <source>
        <dbReference type="PROSITE" id="PS50067"/>
    </source>
</evidence>
<name>B9EZM3_ORYSJ</name>
<dbReference type="FunFam" id="3.40.850.10:FF:000111">
    <property type="entry name" value="p-loop nucleoside triphosphate hydrolase superfamily protein with CH (Calponin Homology) domain"/>
    <property type="match status" value="1"/>
</dbReference>
<dbReference type="PRINTS" id="PR00380">
    <property type="entry name" value="KINESINHEAVY"/>
</dbReference>
<dbReference type="Pfam" id="PF16796">
    <property type="entry name" value="Microtub_bd"/>
    <property type="match status" value="1"/>
</dbReference>
<feature type="domain" description="Kinesin motor" evidence="14">
    <location>
        <begin position="466"/>
        <end position="760"/>
    </location>
</feature>
<dbReference type="SUPFAM" id="SSF52540">
    <property type="entry name" value="P-loop containing nucleoside triphosphate hydrolases"/>
    <property type="match status" value="1"/>
</dbReference>
<evidence type="ECO:0008006" key="16">
    <source>
        <dbReference type="Google" id="ProtNLM"/>
    </source>
</evidence>
<dbReference type="EMBL" id="CM000138">
    <property type="protein sequence ID" value="EEE55367.1"/>
    <property type="molecule type" value="Genomic_DNA"/>
</dbReference>
<feature type="domain" description="Calponin-homology (CH)" evidence="13">
    <location>
        <begin position="14"/>
        <end position="121"/>
    </location>
</feature>
<dbReference type="InterPro" id="IPR027443">
    <property type="entry name" value="IPNS-like_sf"/>
</dbReference>
<evidence type="ECO:0000259" key="13">
    <source>
        <dbReference type="PROSITE" id="PS50021"/>
    </source>
</evidence>
<dbReference type="InterPro" id="IPR036872">
    <property type="entry name" value="CH_dom_sf"/>
</dbReference>